<dbReference type="EMBL" id="BARS01024289">
    <property type="protein sequence ID" value="GAG06122.1"/>
    <property type="molecule type" value="Genomic_DNA"/>
</dbReference>
<gene>
    <name evidence="2" type="ORF">S01H1_38568</name>
</gene>
<name>X0V420_9ZZZZ</name>
<dbReference type="InterPro" id="IPR002931">
    <property type="entry name" value="Transglutaminase-like"/>
</dbReference>
<feature type="non-terminal residue" evidence="2">
    <location>
        <position position="188"/>
    </location>
</feature>
<comment type="caution">
    <text evidence="2">The sequence shown here is derived from an EMBL/GenBank/DDBJ whole genome shotgun (WGS) entry which is preliminary data.</text>
</comment>
<reference evidence="2" key="1">
    <citation type="journal article" date="2014" name="Front. Microbiol.">
        <title>High frequency of phylogenetically diverse reductive dehalogenase-homologous genes in deep subseafloor sedimentary metagenomes.</title>
        <authorList>
            <person name="Kawai M."/>
            <person name="Futagami T."/>
            <person name="Toyoda A."/>
            <person name="Takaki Y."/>
            <person name="Nishi S."/>
            <person name="Hori S."/>
            <person name="Arai W."/>
            <person name="Tsubouchi T."/>
            <person name="Morono Y."/>
            <person name="Uchiyama I."/>
            <person name="Ito T."/>
            <person name="Fujiyama A."/>
            <person name="Inagaki F."/>
            <person name="Takami H."/>
        </authorList>
    </citation>
    <scope>NUCLEOTIDE SEQUENCE</scope>
    <source>
        <strain evidence="2">Expedition CK06-06</strain>
    </source>
</reference>
<protein>
    <recommendedName>
        <fullName evidence="1">Transglutaminase-like domain-containing protein</fullName>
    </recommendedName>
</protein>
<dbReference type="SUPFAM" id="SSF54001">
    <property type="entry name" value="Cysteine proteinases"/>
    <property type="match status" value="1"/>
</dbReference>
<dbReference type="AlphaFoldDB" id="X0V420"/>
<accession>X0V420</accession>
<proteinExistence type="predicted"/>
<dbReference type="Pfam" id="PF01841">
    <property type="entry name" value="Transglut_core"/>
    <property type="match status" value="1"/>
</dbReference>
<organism evidence="2">
    <name type="scientific">marine sediment metagenome</name>
    <dbReference type="NCBI Taxonomy" id="412755"/>
    <lineage>
        <taxon>unclassified sequences</taxon>
        <taxon>metagenomes</taxon>
        <taxon>ecological metagenomes</taxon>
    </lineage>
</organism>
<evidence type="ECO:0000313" key="2">
    <source>
        <dbReference type="EMBL" id="GAG06122.1"/>
    </source>
</evidence>
<evidence type="ECO:0000259" key="1">
    <source>
        <dbReference type="Pfam" id="PF01841"/>
    </source>
</evidence>
<sequence>MYKTTAVLMVLGFVMALVCGNELQAAEEGKFVVLSVKNPQYHRNELFPAFEDYHSPRIWNLRARYDLDAVVADEADEWKRILLLRHWLRSNIDIDDDNPTKTRGDTFAILDASLKGGAFHCTHFSIVQHAVLNSYGYVTRRLGAGPGLMEKGGHHGINEVWVNKFGKWVLIDAKYDLHFEKDGVPLSA</sequence>
<dbReference type="InterPro" id="IPR038765">
    <property type="entry name" value="Papain-like_cys_pep_sf"/>
</dbReference>
<feature type="domain" description="Transglutaminase-like" evidence="1">
    <location>
        <begin position="71"/>
        <end position="173"/>
    </location>
</feature>